<dbReference type="SUPFAM" id="SSF55729">
    <property type="entry name" value="Acyl-CoA N-acyltransferases (Nat)"/>
    <property type="match status" value="1"/>
</dbReference>
<evidence type="ECO:0000259" key="1">
    <source>
        <dbReference type="PROSITE" id="PS51186"/>
    </source>
</evidence>
<dbReference type="GO" id="GO:0016747">
    <property type="term" value="F:acyltransferase activity, transferring groups other than amino-acyl groups"/>
    <property type="evidence" value="ECO:0007669"/>
    <property type="project" value="InterPro"/>
</dbReference>
<dbReference type="RefSeq" id="WP_209526313.1">
    <property type="nucleotide sequence ID" value="NZ_JAEEGA010000004.1"/>
</dbReference>
<dbReference type="Proteomes" id="UP000674938">
    <property type="component" value="Unassembled WGS sequence"/>
</dbReference>
<accession>A0A940PCA4</accession>
<dbReference type="InterPro" id="IPR016181">
    <property type="entry name" value="Acyl_CoA_acyltransferase"/>
</dbReference>
<dbReference type="AlphaFoldDB" id="A0A940PCA4"/>
<proteinExistence type="predicted"/>
<dbReference type="InterPro" id="IPR000182">
    <property type="entry name" value="GNAT_dom"/>
</dbReference>
<evidence type="ECO:0000313" key="3">
    <source>
        <dbReference type="Proteomes" id="UP000674938"/>
    </source>
</evidence>
<dbReference type="CDD" id="cd04301">
    <property type="entry name" value="NAT_SF"/>
    <property type="match status" value="1"/>
</dbReference>
<dbReference type="Pfam" id="PF00583">
    <property type="entry name" value="Acetyltransf_1"/>
    <property type="match status" value="1"/>
</dbReference>
<dbReference type="PROSITE" id="PS51186">
    <property type="entry name" value="GNAT"/>
    <property type="match status" value="1"/>
</dbReference>
<sequence>MEIRMAKQEDLPILFTMDHHIETDFLTRAVLEKRVFVAELAGIVGWLRYSYFWESIPFMDMLVVVEEQRHRGYGSKLVDYFEQYLKELGHTVVMTSTSAVENSQHLYYQLGYQAVGGFFPVDEPYELLLRKELSTNQKTGGARINTCFFKGEKFLIHDCLFSCCQVKSDKDSESFLKQG</sequence>
<evidence type="ECO:0000313" key="2">
    <source>
        <dbReference type="EMBL" id="MBP1040851.1"/>
    </source>
</evidence>
<gene>
    <name evidence="2" type="ORF">I6N95_07525</name>
</gene>
<dbReference type="EMBL" id="JAEEGA010000004">
    <property type="protein sequence ID" value="MBP1040851.1"/>
    <property type="molecule type" value="Genomic_DNA"/>
</dbReference>
<comment type="caution">
    <text evidence="2">The sequence shown here is derived from an EMBL/GenBank/DDBJ whole genome shotgun (WGS) entry which is preliminary data.</text>
</comment>
<feature type="domain" description="N-acetyltransferase" evidence="1">
    <location>
        <begin position="1"/>
        <end position="134"/>
    </location>
</feature>
<dbReference type="Gene3D" id="3.40.630.30">
    <property type="match status" value="1"/>
</dbReference>
<name>A0A940PCA4_9ENTE</name>
<protein>
    <submittedName>
        <fullName evidence="2">GNAT family N-acetyltransferase</fullName>
    </submittedName>
</protein>
<organism evidence="2 3">
    <name type="scientific">Vagococcus allomyrinae</name>
    <dbReference type="NCBI Taxonomy" id="2794353"/>
    <lineage>
        <taxon>Bacteria</taxon>
        <taxon>Bacillati</taxon>
        <taxon>Bacillota</taxon>
        <taxon>Bacilli</taxon>
        <taxon>Lactobacillales</taxon>
        <taxon>Enterococcaceae</taxon>
        <taxon>Vagococcus</taxon>
    </lineage>
</organism>
<reference evidence="2" key="1">
    <citation type="submission" date="2020-12" db="EMBL/GenBank/DDBJ databases">
        <title>Vagococcus allomyrinae sp. nov. and Enterococcus lavae sp. nov., isolated from the larvae of Allomyrina dichotoma.</title>
        <authorList>
            <person name="Lee S.D."/>
        </authorList>
    </citation>
    <scope>NUCLEOTIDE SEQUENCE</scope>
    <source>
        <strain evidence="2">BWB3-3</strain>
    </source>
</reference>
<keyword evidence="3" id="KW-1185">Reference proteome</keyword>